<dbReference type="OrthoDB" id="9815592at2"/>
<dbReference type="Pfam" id="PF00132">
    <property type="entry name" value="Hexapep"/>
    <property type="match status" value="1"/>
</dbReference>
<comment type="caution">
    <text evidence="5">The sequence shown here is derived from an EMBL/GenBank/DDBJ whole genome shotgun (WGS) entry which is preliminary data.</text>
</comment>
<dbReference type="EMBL" id="VWPL01000022">
    <property type="protein sequence ID" value="KAA5599518.1"/>
    <property type="molecule type" value="Genomic_DNA"/>
</dbReference>
<dbReference type="SUPFAM" id="SSF51161">
    <property type="entry name" value="Trimeric LpxA-like enzymes"/>
    <property type="match status" value="1"/>
</dbReference>
<evidence type="ECO:0000256" key="4">
    <source>
        <dbReference type="ARBA" id="ARBA00023315"/>
    </source>
</evidence>
<proteinExistence type="inferred from homology"/>
<dbReference type="InterPro" id="IPR011004">
    <property type="entry name" value="Trimer_LpxA-like_sf"/>
</dbReference>
<dbReference type="Proteomes" id="UP000323886">
    <property type="component" value="Unassembled WGS sequence"/>
</dbReference>
<dbReference type="InterPro" id="IPR001451">
    <property type="entry name" value="Hexapep"/>
</dbReference>
<accession>A0A5M6HV55</accession>
<keyword evidence="6" id="KW-1185">Reference proteome</keyword>
<dbReference type="PANTHER" id="PTHR43300">
    <property type="entry name" value="ACETYLTRANSFERASE"/>
    <property type="match status" value="1"/>
</dbReference>
<evidence type="ECO:0000256" key="1">
    <source>
        <dbReference type="ARBA" id="ARBA00007274"/>
    </source>
</evidence>
<dbReference type="InterPro" id="IPR050179">
    <property type="entry name" value="Trans_hexapeptide_repeat"/>
</dbReference>
<evidence type="ECO:0000313" key="5">
    <source>
        <dbReference type="EMBL" id="KAA5599518.1"/>
    </source>
</evidence>
<sequence length="240" mass="27224">MRQHGINISNRPGNYPFYDTRFEAPVVVQYTSIGTECSFGAYSGVFGSSRGLFGRCSIGRFCSIADGFVIGPDEHPHQFFTTSMVGYVKNVHGWDDLRASWGHNRETPYVRFDQRSKVLVGNDVWIGADVFIRRGVEIGDGAIIGAESVVTRDVPAYSIVVGNPAKFVRMRFPEHIVERFLDVHWWKYDIFNIKGFSFDNVELALDALEQAKKDRMLVPLALKAATIRDLWHDWAIQQDT</sequence>
<dbReference type="GO" id="GO:0016746">
    <property type="term" value="F:acyltransferase activity"/>
    <property type="evidence" value="ECO:0007669"/>
    <property type="project" value="UniProtKB-KW"/>
</dbReference>
<dbReference type="InterPro" id="IPR018357">
    <property type="entry name" value="Hexapep_transf_CS"/>
</dbReference>
<keyword evidence="3" id="KW-0677">Repeat</keyword>
<comment type="similarity">
    <text evidence="1">Belongs to the transferase hexapeptide repeat family.</text>
</comment>
<dbReference type="CDD" id="cd03349">
    <property type="entry name" value="LbH_XAT"/>
    <property type="match status" value="1"/>
</dbReference>
<organism evidence="5 6">
    <name type="scientific">Blastochloris sulfoviridis</name>
    <dbReference type="NCBI Taxonomy" id="50712"/>
    <lineage>
        <taxon>Bacteria</taxon>
        <taxon>Pseudomonadati</taxon>
        <taxon>Pseudomonadota</taxon>
        <taxon>Alphaproteobacteria</taxon>
        <taxon>Hyphomicrobiales</taxon>
        <taxon>Blastochloridaceae</taxon>
        <taxon>Blastochloris</taxon>
    </lineage>
</organism>
<protein>
    <submittedName>
        <fullName evidence="5">CatB-related O-acetyltransferase</fullName>
    </submittedName>
</protein>
<evidence type="ECO:0000256" key="3">
    <source>
        <dbReference type="ARBA" id="ARBA00022737"/>
    </source>
</evidence>
<keyword evidence="4" id="KW-0012">Acyltransferase</keyword>
<keyword evidence="2 5" id="KW-0808">Transferase</keyword>
<evidence type="ECO:0000313" key="6">
    <source>
        <dbReference type="Proteomes" id="UP000323886"/>
    </source>
</evidence>
<reference evidence="5 6" key="1">
    <citation type="submission" date="2019-09" db="EMBL/GenBank/DDBJ databases">
        <title>Draft Whole-Genome sequence of Blastochloris sulfoviridis DSM 729.</title>
        <authorList>
            <person name="Meyer T.E."/>
            <person name="Kyndt J.A."/>
        </authorList>
    </citation>
    <scope>NUCLEOTIDE SEQUENCE [LARGE SCALE GENOMIC DNA]</scope>
    <source>
        <strain evidence="5 6">DSM 729</strain>
    </source>
</reference>
<dbReference type="PROSITE" id="PS00101">
    <property type="entry name" value="HEXAPEP_TRANSFERASES"/>
    <property type="match status" value="1"/>
</dbReference>
<evidence type="ECO:0000256" key="2">
    <source>
        <dbReference type="ARBA" id="ARBA00022679"/>
    </source>
</evidence>
<dbReference type="AlphaFoldDB" id="A0A5M6HV55"/>
<gene>
    <name evidence="5" type="ORF">F1193_12270</name>
</gene>
<dbReference type="Gene3D" id="2.160.10.10">
    <property type="entry name" value="Hexapeptide repeat proteins"/>
    <property type="match status" value="1"/>
</dbReference>
<name>A0A5M6HV55_9HYPH</name>
<dbReference type="PANTHER" id="PTHR43300:SF11">
    <property type="entry name" value="ACETYLTRANSFERASE RV3034C-RELATED"/>
    <property type="match status" value="1"/>
</dbReference>